<dbReference type="InterPro" id="IPR034505">
    <property type="entry name" value="Coproporphyrinogen-III_oxidase"/>
</dbReference>
<keyword evidence="2" id="KW-0963">Cytoplasm</keyword>
<dbReference type="SFLD" id="SFLDF00288">
    <property type="entry name" value="HemN-like__clustered_with_nucl"/>
    <property type="match status" value="1"/>
</dbReference>
<dbReference type="Pfam" id="PF04055">
    <property type="entry name" value="Radical_SAM"/>
    <property type="match status" value="1"/>
</dbReference>
<dbReference type="InterPro" id="IPR010723">
    <property type="entry name" value="HemN_C"/>
</dbReference>
<dbReference type="GO" id="GO:0004109">
    <property type="term" value="F:coproporphyrinogen oxidase activity"/>
    <property type="evidence" value="ECO:0007669"/>
    <property type="project" value="InterPro"/>
</dbReference>
<keyword evidence="2" id="KW-0479">Metal-binding</keyword>
<dbReference type="AlphaFoldDB" id="A0A6G7J899"/>
<dbReference type="InterPro" id="IPR058240">
    <property type="entry name" value="rSAM_sf"/>
</dbReference>
<organism evidence="4 5">
    <name type="scientific">Flagellimonas oceani</name>
    <dbReference type="NCBI Taxonomy" id="2698672"/>
    <lineage>
        <taxon>Bacteria</taxon>
        <taxon>Pseudomonadati</taxon>
        <taxon>Bacteroidota</taxon>
        <taxon>Flavobacteriia</taxon>
        <taxon>Flavobacteriales</taxon>
        <taxon>Flavobacteriaceae</taxon>
        <taxon>Flagellimonas</taxon>
    </lineage>
</organism>
<dbReference type="KEGG" id="mut:GVT53_19970"/>
<dbReference type="GO" id="GO:0046872">
    <property type="term" value="F:metal ion binding"/>
    <property type="evidence" value="ECO:0007669"/>
    <property type="project" value="UniProtKB-UniRule"/>
</dbReference>
<dbReference type="PANTHER" id="PTHR13932">
    <property type="entry name" value="COPROPORPHYRINIGEN III OXIDASE"/>
    <property type="match status" value="1"/>
</dbReference>
<dbReference type="GO" id="GO:0051539">
    <property type="term" value="F:4 iron, 4 sulfur cluster binding"/>
    <property type="evidence" value="ECO:0007669"/>
    <property type="project" value="UniProtKB-UniRule"/>
</dbReference>
<reference evidence="4 5" key="1">
    <citation type="submission" date="2020-02" db="EMBL/GenBank/DDBJ databases">
        <title>Complete genome of Muricauda sp. 501str8.</title>
        <authorList>
            <person name="Dong B."/>
            <person name="Zhu S."/>
            <person name="Yang J."/>
            <person name="Chen J."/>
        </authorList>
    </citation>
    <scope>NUCLEOTIDE SEQUENCE [LARGE SCALE GENOMIC DNA]</scope>
    <source>
        <strain evidence="4 5">501str8</strain>
    </source>
</reference>
<name>A0A6G7J899_9FLAO</name>
<dbReference type="SMART" id="SM00729">
    <property type="entry name" value="Elp3"/>
    <property type="match status" value="1"/>
</dbReference>
<dbReference type="InterPro" id="IPR006638">
    <property type="entry name" value="Elp3/MiaA/NifB-like_rSAM"/>
</dbReference>
<keyword evidence="2" id="KW-0408">Iron</keyword>
<dbReference type="PROSITE" id="PS51918">
    <property type="entry name" value="RADICAL_SAM"/>
    <property type="match status" value="1"/>
</dbReference>
<comment type="function">
    <text evidence="2">Probably acts as a heme chaperone, transferring heme to an unknown acceptor. Binds one molecule of heme per monomer, possibly covalently. Binds 1 [4Fe-4S] cluster. The cluster is coordinated with 3 cysteines and an exchangeable S-adenosyl-L-methionine.</text>
</comment>
<gene>
    <name evidence="4" type="primary">hemW</name>
    <name evidence="4" type="ORF">GVT53_19970</name>
</gene>
<evidence type="ECO:0000256" key="2">
    <source>
        <dbReference type="RuleBase" id="RU364116"/>
    </source>
</evidence>
<feature type="domain" description="Radical SAM core" evidence="3">
    <location>
        <begin position="1"/>
        <end position="229"/>
    </location>
</feature>
<dbReference type="RefSeq" id="WP_166250227.1">
    <property type="nucleotide sequence ID" value="NZ_CP049616.1"/>
</dbReference>
<comment type="subcellular location">
    <subcellularLocation>
        <location evidence="2">Cytoplasm</location>
    </subcellularLocation>
</comment>
<keyword evidence="2" id="KW-0143">Chaperone</keyword>
<evidence type="ECO:0000259" key="3">
    <source>
        <dbReference type="PROSITE" id="PS51918"/>
    </source>
</evidence>
<protein>
    <recommendedName>
        <fullName evidence="2">Heme chaperone HemW</fullName>
    </recommendedName>
</protein>
<dbReference type="EMBL" id="CP049616">
    <property type="protein sequence ID" value="QII46859.1"/>
    <property type="molecule type" value="Genomic_DNA"/>
</dbReference>
<dbReference type="GO" id="GO:0005737">
    <property type="term" value="C:cytoplasm"/>
    <property type="evidence" value="ECO:0007669"/>
    <property type="project" value="UniProtKB-SubCell"/>
</dbReference>
<dbReference type="Proteomes" id="UP000502928">
    <property type="component" value="Chromosome"/>
</dbReference>
<comment type="similarity">
    <text evidence="1">Belongs to the anaerobic coproporphyrinogen-III oxidase family. HemW subfamily.</text>
</comment>
<dbReference type="NCBIfam" id="TIGR00539">
    <property type="entry name" value="hemN_rel"/>
    <property type="match status" value="1"/>
</dbReference>
<evidence type="ECO:0000313" key="5">
    <source>
        <dbReference type="Proteomes" id="UP000502928"/>
    </source>
</evidence>
<dbReference type="InterPro" id="IPR007197">
    <property type="entry name" value="rSAM"/>
</dbReference>
<dbReference type="SFLD" id="SFLDF00562">
    <property type="entry name" value="HemN-like__clustered_with_heat"/>
    <property type="match status" value="1"/>
</dbReference>
<dbReference type="Gene3D" id="3.30.750.200">
    <property type="match status" value="1"/>
</dbReference>
<dbReference type="Pfam" id="PF06969">
    <property type="entry name" value="HemN_C"/>
    <property type="match status" value="1"/>
</dbReference>
<evidence type="ECO:0000256" key="1">
    <source>
        <dbReference type="ARBA" id="ARBA00006100"/>
    </source>
</evidence>
<dbReference type="SUPFAM" id="SSF102114">
    <property type="entry name" value="Radical SAM enzymes"/>
    <property type="match status" value="1"/>
</dbReference>
<evidence type="ECO:0000313" key="4">
    <source>
        <dbReference type="EMBL" id="QII46859.1"/>
    </source>
</evidence>
<dbReference type="SFLD" id="SFLDG01065">
    <property type="entry name" value="anaerobic_coproporphyrinogen-I"/>
    <property type="match status" value="1"/>
</dbReference>
<sequence length="376" mass="42925">MSGIYIHIPFCKQACHYCDFYFSTQLGKKEVMVSAIAKELELRKSEVDDQVETIYFGGGTPSVLSYEEIEFLIQAVYDNYKVIDRPEITLEANPDDLSNNRIIQLSNSSINRLSIGIQSFFDEDLKLMNRAHNASEAEKCIQAATQYFDNITIDLIYGIPGMDNERWRANIQKALDFGLRHISSYALTVEPRTALKKFIEIGIVPDVDDEQAQEQFYILVDRLEAEGFVNYEISNFGKPDFFSKNNTAYWLGKRYLGVGPSAHSFDGKQRSWNIRNNPTYIKKINEGELPSEIEILSTTDRYNEYVMTGLRTIWGVDLDRTASEFGENYLKYLNQQAAKYLAQDLLVIANGKLLTTKKGKFLADGIASDLFMINLK</sequence>
<keyword evidence="2" id="KW-0349">Heme</keyword>
<dbReference type="SFLD" id="SFLDS00029">
    <property type="entry name" value="Radical_SAM"/>
    <property type="match status" value="1"/>
</dbReference>
<keyword evidence="2" id="KW-0411">Iron-sulfur</keyword>
<dbReference type="PANTHER" id="PTHR13932:SF5">
    <property type="entry name" value="RADICAL S-ADENOSYL METHIONINE DOMAIN-CONTAINING PROTEIN 1, MITOCHONDRIAL"/>
    <property type="match status" value="1"/>
</dbReference>
<keyword evidence="2" id="KW-0949">S-adenosyl-L-methionine</keyword>
<keyword evidence="2" id="KW-0004">4Fe-4S</keyword>
<keyword evidence="5" id="KW-1185">Reference proteome</keyword>
<proteinExistence type="inferred from homology"/>
<dbReference type="InterPro" id="IPR004559">
    <property type="entry name" value="HemW-like"/>
</dbReference>
<dbReference type="GO" id="GO:0006779">
    <property type="term" value="P:porphyrin-containing compound biosynthetic process"/>
    <property type="evidence" value="ECO:0007669"/>
    <property type="project" value="InterPro"/>
</dbReference>
<accession>A0A6G7J899</accession>